<evidence type="ECO:0000256" key="1">
    <source>
        <dbReference type="SAM" id="Phobius"/>
    </source>
</evidence>
<name>A0A100HMM7_9DEIO</name>
<dbReference type="Proteomes" id="UP000056209">
    <property type="component" value="Unassembled WGS sequence"/>
</dbReference>
<gene>
    <name evidence="2" type="ORF">DEIGR_310017</name>
</gene>
<accession>A0A100HMM7</accession>
<dbReference type="EMBL" id="BCMS01000003">
    <property type="protein sequence ID" value="GAQ23498.1"/>
    <property type="molecule type" value="Genomic_DNA"/>
</dbReference>
<comment type="caution">
    <text evidence="2">The sequence shown here is derived from an EMBL/GenBank/DDBJ whole genome shotgun (WGS) entry which is preliminary data.</text>
</comment>
<evidence type="ECO:0000313" key="3">
    <source>
        <dbReference type="Proteomes" id="UP000056209"/>
    </source>
</evidence>
<keyword evidence="1" id="KW-0472">Membrane</keyword>
<reference evidence="3" key="1">
    <citation type="submission" date="2015-11" db="EMBL/GenBank/DDBJ databases">
        <title>Draft Genome Sequence of the Radioresistant Bacterium Deinococcus grandis, Isolated from Freshwater Fish in Japan.</title>
        <authorList>
            <person name="Satoh K."/>
            <person name="Onodera T."/>
            <person name="Omoso K."/>
            <person name="Takeda-Yano K."/>
            <person name="Katayama T."/>
            <person name="Oono Y."/>
            <person name="Narumi I."/>
        </authorList>
    </citation>
    <scope>NUCLEOTIDE SEQUENCE [LARGE SCALE GENOMIC DNA]</scope>
    <source>
        <strain evidence="3">ATCC 43672</strain>
    </source>
</reference>
<protein>
    <submittedName>
        <fullName evidence="2">Uncharacterized protein</fullName>
    </submittedName>
</protein>
<feature type="transmembrane region" description="Helical" evidence="1">
    <location>
        <begin position="92"/>
        <end position="113"/>
    </location>
</feature>
<keyword evidence="1" id="KW-1133">Transmembrane helix</keyword>
<dbReference type="OrthoDB" id="72852at2"/>
<proteinExistence type="predicted"/>
<sequence>MEPTIDRLLQRITYRYELLLGVTFIGLLFWPMFAGLPGFVGAFSVMLVLLHARNLSQYKRGTEDETIMDRLLSALPFRYELLLIIATVIWAVWWFAAGMTGCMLGLGIVALTLTARSSSQLKRGTVTIGEA</sequence>
<keyword evidence="3" id="KW-1185">Reference proteome</keyword>
<dbReference type="RefSeq" id="WP_058979425.1">
    <property type="nucleotide sequence ID" value="NZ_BCMS01000003.1"/>
</dbReference>
<organism evidence="2 3">
    <name type="scientific">Deinococcus grandis</name>
    <dbReference type="NCBI Taxonomy" id="57498"/>
    <lineage>
        <taxon>Bacteria</taxon>
        <taxon>Thermotogati</taxon>
        <taxon>Deinococcota</taxon>
        <taxon>Deinococci</taxon>
        <taxon>Deinococcales</taxon>
        <taxon>Deinococcaceae</taxon>
        <taxon>Deinococcus</taxon>
    </lineage>
</organism>
<dbReference type="AlphaFoldDB" id="A0A100HMM7"/>
<keyword evidence="1" id="KW-0812">Transmembrane</keyword>
<evidence type="ECO:0000313" key="2">
    <source>
        <dbReference type="EMBL" id="GAQ23498.1"/>
    </source>
</evidence>